<dbReference type="InterPro" id="IPR005496">
    <property type="entry name" value="Integral_membrane_TerC"/>
</dbReference>
<dbReference type="GO" id="GO:0016020">
    <property type="term" value="C:membrane"/>
    <property type="evidence" value="ECO:0007669"/>
    <property type="project" value="UniProtKB-SubCell"/>
</dbReference>
<keyword evidence="3 6" id="KW-0812">Transmembrane</keyword>
<reference evidence="7 8" key="1">
    <citation type="journal article" date="2009" name="J. Bacteriol.">
        <title>Genome sequences of three Agrobacterium biovars help elucidate the evolution of multichromosome genomes in bacteria.</title>
        <authorList>
            <person name="Slater S.C."/>
            <person name="Goldman B.S."/>
            <person name="Goodner B."/>
            <person name="Setubal J.C."/>
            <person name="Farrand S.K."/>
            <person name="Nester E.W."/>
            <person name="Burr T.J."/>
            <person name="Banta L."/>
            <person name="Dickerman A.W."/>
            <person name="Paulsen I."/>
            <person name="Otten L."/>
            <person name="Suen G."/>
            <person name="Welch R."/>
            <person name="Almeida N.F."/>
            <person name="Arnold F."/>
            <person name="Burton O.T."/>
            <person name="Du Z."/>
            <person name="Ewing A."/>
            <person name="Godsy E."/>
            <person name="Heisel S."/>
            <person name="Houmiel K.L."/>
            <person name="Jhaveri J."/>
            <person name="Lu J."/>
            <person name="Miller N.M."/>
            <person name="Norton S."/>
            <person name="Chen Q."/>
            <person name="Phoolcharoen W."/>
            <person name="Ohlin V."/>
            <person name="Ondrusek D."/>
            <person name="Pride N."/>
            <person name="Stricklin S.L."/>
            <person name="Sun J."/>
            <person name="Wheeler C."/>
            <person name="Wilson L."/>
            <person name="Zhu H."/>
            <person name="Wood D.W."/>
        </authorList>
    </citation>
    <scope>NUCLEOTIDE SEQUENCE [LARGE SCALE GENOMIC DNA]</scope>
    <source>
        <strain evidence="8">S4 / ATCC BAA-846</strain>
    </source>
</reference>
<comment type="subcellular location">
    <subcellularLocation>
        <location evidence="1">Membrane</location>
        <topology evidence="1">Multi-pass membrane protein</topology>
    </subcellularLocation>
</comment>
<dbReference type="PANTHER" id="PTHR30238">
    <property type="entry name" value="MEMBRANE BOUND PREDICTED REDOX MODULATOR"/>
    <property type="match status" value="1"/>
</dbReference>
<dbReference type="NCBIfam" id="TIGR03718">
    <property type="entry name" value="R_switched_Alx"/>
    <property type="match status" value="1"/>
</dbReference>
<feature type="transmembrane region" description="Helical" evidence="6">
    <location>
        <begin position="69"/>
        <end position="89"/>
    </location>
</feature>
<evidence type="ECO:0000256" key="4">
    <source>
        <dbReference type="ARBA" id="ARBA00022989"/>
    </source>
</evidence>
<evidence type="ECO:0000256" key="3">
    <source>
        <dbReference type="ARBA" id="ARBA00022692"/>
    </source>
</evidence>
<feature type="transmembrane region" description="Helical" evidence="6">
    <location>
        <begin position="261"/>
        <end position="281"/>
    </location>
</feature>
<organism evidence="7 8">
    <name type="scientific">Allorhizobium ampelinum (strain ATCC BAA-846 / DSM 112012 / S4)</name>
    <name type="common">Agrobacterium vitis (strain S4)</name>
    <dbReference type="NCBI Taxonomy" id="311402"/>
    <lineage>
        <taxon>Bacteria</taxon>
        <taxon>Pseudomonadati</taxon>
        <taxon>Pseudomonadota</taxon>
        <taxon>Alphaproteobacteria</taxon>
        <taxon>Hyphomicrobiales</taxon>
        <taxon>Rhizobiaceae</taxon>
        <taxon>Rhizobium/Agrobacterium group</taxon>
        <taxon>Allorhizobium</taxon>
        <taxon>Allorhizobium ampelinum</taxon>
    </lineage>
</organism>
<evidence type="ECO:0000313" key="8">
    <source>
        <dbReference type="Proteomes" id="UP000001596"/>
    </source>
</evidence>
<keyword evidence="5 6" id="KW-0472">Membrane</keyword>
<feature type="transmembrane region" description="Helical" evidence="6">
    <location>
        <begin position="293"/>
        <end position="314"/>
    </location>
</feature>
<dbReference type="HOGENOM" id="CLU_045644_1_2_5"/>
<evidence type="ECO:0000313" key="7">
    <source>
        <dbReference type="EMBL" id="ACM36382.1"/>
    </source>
</evidence>
<dbReference type="eggNOG" id="COG0861">
    <property type="taxonomic scope" value="Bacteria"/>
</dbReference>
<dbReference type="EMBL" id="CP000633">
    <property type="protein sequence ID" value="ACM36382.1"/>
    <property type="molecule type" value="Genomic_DNA"/>
</dbReference>
<accession>B9JVV2</accession>
<sequence>MTRVPDTRDVGTATKTLRQRNPFMDFLWVDFMGKPTWMWLFFLAVVLFLLVLDLGVLHKNSKEIGMAESFAFSAFYITLGVLFGGWIWWQSGPQAGLEYLTGFVIEKSLAMDNIFVIAMIFGYFAIPRAYQHRVLLYGILGVIILRGIMIAAGAAIVESYHWVLYFFAAFLVFTGVKMLLSADSEYDVANNPALKLARRYLPVTDKLEGDRFVVRKQDETTGKLKTYITPLLLALIMVEFVDLVFAVDSIPAIFAITTDPYIVYTSNIFAILGLRALYFALSALIHRFAYLKYALSVVLIFIGSKIFLADMLGITKIPPLLSLTITLAILAAGIVGSLWATRKDAKKDVIEG</sequence>
<dbReference type="AlphaFoldDB" id="B9JVV2"/>
<feature type="transmembrane region" description="Helical" evidence="6">
    <location>
        <begin position="134"/>
        <end position="156"/>
    </location>
</feature>
<keyword evidence="4 6" id="KW-1133">Transmembrane helix</keyword>
<dbReference type="Proteomes" id="UP000001596">
    <property type="component" value="Chromosome 1"/>
</dbReference>
<gene>
    <name evidence="7" type="ordered locus">Avi_1926</name>
</gene>
<feature type="transmembrane region" description="Helical" evidence="6">
    <location>
        <begin position="162"/>
        <end position="180"/>
    </location>
</feature>
<dbReference type="Pfam" id="PF03741">
    <property type="entry name" value="TerC"/>
    <property type="match status" value="1"/>
</dbReference>
<evidence type="ECO:0000256" key="2">
    <source>
        <dbReference type="ARBA" id="ARBA00007511"/>
    </source>
</evidence>
<dbReference type="KEGG" id="avi:Avi_1926"/>
<evidence type="ECO:0000256" key="5">
    <source>
        <dbReference type="ARBA" id="ARBA00023136"/>
    </source>
</evidence>
<evidence type="ECO:0000256" key="1">
    <source>
        <dbReference type="ARBA" id="ARBA00004141"/>
    </source>
</evidence>
<comment type="similarity">
    <text evidence="2">Belongs to the TerC family.</text>
</comment>
<protein>
    <submittedName>
        <fullName evidence="7">Transporter</fullName>
    </submittedName>
</protein>
<keyword evidence="8" id="KW-1185">Reference proteome</keyword>
<feature type="transmembrane region" description="Helical" evidence="6">
    <location>
        <begin position="37"/>
        <end position="57"/>
    </location>
</feature>
<evidence type="ECO:0000256" key="6">
    <source>
        <dbReference type="SAM" id="Phobius"/>
    </source>
</evidence>
<dbReference type="InterPro" id="IPR022369">
    <property type="entry name" value="Integral_membrane_TerC_rswitch"/>
</dbReference>
<feature type="transmembrane region" description="Helical" evidence="6">
    <location>
        <begin position="109"/>
        <end position="127"/>
    </location>
</feature>
<feature type="transmembrane region" description="Helical" evidence="6">
    <location>
        <begin position="320"/>
        <end position="340"/>
    </location>
</feature>
<proteinExistence type="inferred from homology"/>
<dbReference type="PANTHER" id="PTHR30238:SF0">
    <property type="entry name" value="THYLAKOID MEMBRANE PROTEIN TERC, CHLOROPLASTIC"/>
    <property type="match status" value="1"/>
</dbReference>
<name>B9JVV2_ALLAM</name>
<feature type="transmembrane region" description="Helical" evidence="6">
    <location>
        <begin position="231"/>
        <end position="255"/>
    </location>
</feature>